<evidence type="ECO:0000256" key="1">
    <source>
        <dbReference type="SAM" id="MobiDB-lite"/>
    </source>
</evidence>
<name>A0A9J7J2A1_SPOLT</name>
<feature type="region of interest" description="Disordered" evidence="1">
    <location>
        <begin position="82"/>
        <end position="112"/>
    </location>
</feature>
<dbReference type="Proteomes" id="UP000301870">
    <property type="component" value="Chromosome 30"/>
</dbReference>
<feature type="chain" id="PRO_5039923945" evidence="2">
    <location>
        <begin position="24"/>
        <end position="222"/>
    </location>
</feature>
<reference evidence="4" key="1">
    <citation type="submission" date="2025-08" db="UniProtKB">
        <authorList>
            <consortium name="RefSeq"/>
        </authorList>
    </citation>
    <scope>IDENTIFICATION</scope>
    <source>
        <strain evidence="4">Ishihara</strain>
        <tissue evidence="4">Whole body</tissue>
    </source>
</reference>
<dbReference type="GeneID" id="111360220"/>
<proteinExistence type="predicted"/>
<evidence type="ECO:0000256" key="2">
    <source>
        <dbReference type="SAM" id="SignalP"/>
    </source>
</evidence>
<gene>
    <name evidence="4" type="primary">LOC111360220</name>
</gene>
<keyword evidence="2" id="KW-0732">Signal</keyword>
<protein>
    <submittedName>
        <fullName evidence="4">Uncharacterized protein LOC111360220</fullName>
    </submittedName>
</protein>
<accession>A0A9J7J2A1</accession>
<dbReference type="KEGG" id="sliu:111360220"/>
<organism evidence="3 4">
    <name type="scientific">Spodoptera litura</name>
    <name type="common">Asian cotton leafworm</name>
    <dbReference type="NCBI Taxonomy" id="69820"/>
    <lineage>
        <taxon>Eukaryota</taxon>
        <taxon>Metazoa</taxon>
        <taxon>Ecdysozoa</taxon>
        <taxon>Arthropoda</taxon>
        <taxon>Hexapoda</taxon>
        <taxon>Insecta</taxon>
        <taxon>Pterygota</taxon>
        <taxon>Neoptera</taxon>
        <taxon>Endopterygota</taxon>
        <taxon>Lepidoptera</taxon>
        <taxon>Glossata</taxon>
        <taxon>Ditrysia</taxon>
        <taxon>Noctuoidea</taxon>
        <taxon>Noctuidae</taxon>
        <taxon>Amphipyrinae</taxon>
        <taxon>Spodoptera</taxon>
    </lineage>
</organism>
<feature type="signal peptide" evidence="2">
    <location>
        <begin position="1"/>
        <end position="23"/>
    </location>
</feature>
<evidence type="ECO:0000313" key="3">
    <source>
        <dbReference type="Proteomes" id="UP000301870"/>
    </source>
</evidence>
<evidence type="ECO:0000313" key="4">
    <source>
        <dbReference type="RefSeq" id="XP_022831860.1"/>
    </source>
</evidence>
<dbReference type="AlphaFoldDB" id="A0A9J7J2A1"/>
<dbReference type="OrthoDB" id="7468259at2759"/>
<dbReference type="RefSeq" id="XP_022831860.1">
    <property type="nucleotide sequence ID" value="XM_022976092.1"/>
</dbReference>
<sequence length="222" mass="25977">MKTKEVYAIFAVLLYFHVLGVEGDFQETNESSDPHYEYIQIFRSIPVLFEYLLNVIEVRPEILENNDVTMFKRNLDGEYDKEMESCDENDRSKRENYEKEDNVKKRDTGGSKETRTTVAYEYGNSNVVMKGLDEFEESKVIVKRFSNNGNLDENAVDGIFKRKAIFKLDDDTRDMFHKYGKVFLGFEHMFGLDLNPEDIEDCAITTENLLEEYNSKKGDKDK</sequence>
<keyword evidence="3" id="KW-1185">Reference proteome</keyword>